<dbReference type="Gene3D" id="3.40.50.720">
    <property type="entry name" value="NAD(P)-binding Rossmann-like Domain"/>
    <property type="match status" value="1"/>
</dbReference>
<dbReference type="SUPFAM" id="SSF51735">
    <property type="entry name" value="NAD(P)-binding Rossmann-fold domains"/>
    <property type="match status" value="1"/>
</dbReference>
<dbReference type="AlphaFoldDB" id="A0A382EW76"/>
<dbReference type="GO" id="GO:0005829">
    <property type="term" value="C:cytosol"/>
    <property type="evidence" value="ECO:0007669"/>
    <property type="project" value="TreeGrafter"/>
</dbReference>
<feature type="domain" description="RmlD-like substrate binding" evidence="1">
    <location>
        <begin position="1"/>
        <end position="151"/>
    </location>
</feature>
<dbReference type="InterPro" id="IPR029903">
    <property type="entry name" value="RmlD-like-bd"/>
</dbReference>
<dbReference type="GO" id="GO:0019305">
    <property type="term" value="P:dTDP-rhamnose biosynthetic process"/>
    <property type="evidence" value="ECO:0007669"/>
    <property type="project" value="TreeGrafter"/>
</dbReference>
<protein>
    <recommendedName>
        <fullName evidence="1">RmlD-like substrate binding domain-containing protein</fullName>
    </recommendedName>
</protein>
<dbReference type="PANTHER" id="PTHR10491">
    <property type="entry name" value="DTDP-4-DEHYDRORHAMNOSE REDUCTASE"/>
    <property type="match status" value="1"/>
</dbReference>
<sequence>MRVLILGGNGMLGHKFFKSWQKIFATKVTLRNSLQSYKEFNLFNENNSFSNVDVRNLNELEKVFNVFQPDAVVNCIGITKQKTNIKKPADSVQVNSLFPHKLSNICNTFNSRLIILSTDCIFSGKSGNYKEEDISDAEDLYGRSKFLGEVTSKNVLTLRKSTIGLELGSHHGLIEWFLAQEGDIKGYSKAIYSGVTSEVLAKIIARIINDFPNIYGVRNIASKPISKFKLLQELNKKLPETRINVLQDDEIVCDRSLDSSKLNKEIGELVPSWDEMLEDLAKNIIERIK</sequence>
<accession>A0A382EW76</accession>
<dbReference type="CDD" id="cd05254">
    <property type="entry name" value="dTDP_HR_like_SDR_e"/>
    <property type="match status" value="1"/>
</dbReference>
<dbReference type="InterPro" id="IPR036291">
    <property type="entry name" value="NAD(P)-bd_dom_sf"/>
</dbReference>
<dbReference type="GO" id="GO:0008831">
    <property type="term" value="F:dTDP-4-dehydrorhamnose reductase activity"/>
    <property type="evidence" value="ECO:0007669"/>
    <property type="project" value="TreeGrafter"/>
</dbReference>
<evidence type="ECO:0000259" key="1">
    <source>
        <dbReference type="Pfam" id="PF04321"/>
    </source>
</evidence>
<dbReference type="Pfam" id="PF04321">
    <property type="entry name" value="RmlD_sub_bind"/>
    <property type="match status" value="1"/>
</dbReference>
<dbReference type="PANTHER" id="PTHR10491:SF4">
    <property type="entry name" value="METHIONINE ADENOSYLTRANSFERASE 2 SUBUNIT BETA"/>
    <property type="match status" value="1"/>
</dbReference>
<proteinExistence type="predicted"/>
<dbReference type="EMBL" id="UINC01046686">
    <property type="protein sequence ID" value="SVB55020.1"/>
    <property type="molecule type" value="Genomic_DNA"/>
</dbReference>
<reference evidence="2" key="1">
    <citation type="submission" date="2018-05" db="EMBL/GenBank/DDBJ databases">
        <authorList>
            <person name="Lanie J.A."/>
            <person name="Ng W.-L."/>
            <person name="Kazmierczak K.M."/>
            <person name="Andrzejewski T.M."/>
            <person name="Davidsen T.M."/>
            <person name="Wayne K.J."/>
            <person name="Tettelin H."/>
            <person name="Glass J.I."/>
            <person name="Rusch D."/>
            <person name="Podicherti R."/>
            <person name="Tsui H.-C.T."/>
            <person name="Winkler M.E."/>
        </authorList>
    </citation>
    <scope>NUCLEOTIDE SEQUENCE</scope>
</reference>
<dbReference type="InterPro" id="IPR005913">
    <property type="entry name" value="dTDP_dehydrorham_reduct"/>
</dbReference>
<organism evidence="2">
    <name type="scientific">marine metagenome</name>
    <dbReference type="NCBI Taxonomy" id="408172"/>
    <lineage>
        <taxon>unclassified sequences</taxon>
        <taxon>metagenomes</taxon>
        <taxon>ecological metagenomes</taxon>
    </lineage>
</organism>
<gene>
    <name evidence="2" type="ORF">METZ01_LOCUS207874</name>
</gene>
<name>A0A382EW76_9ZZZZ</name>
<evidence type="ECO:0000313" key="2">
    <source>
        <dbReference type="EMBL" id="SVB55020.1"/>
    </source>
</evidence>